<evidence type="ECO:0000256" key="1">
    <source>
        <dbReference type="ARBA" id="ARBA00007705"/>
    </source>
</evidence>
<dbReference type="InterPro" id="IPR019760">
    <property type="entry name" value="DNA-dir_DNA_pol_A_CS"/>
</dbReference>
<dbReference type="PROSITE" id="PS00447">
    <property type="entry name" value="DNA_POLYMERASE_A"/>
    <property type="match status" value="1"/>
</dbReference>
<dbReference type="Pfam" id="PF02739">
    <property type="entry name" value="5_3_exonuc_N"/>
    <property type="match status" value="1"/>
</dbReference>
<dbReference type="NCBIfam" id="NF004397">
    <property type="entry name" value="PRK05755.1"/>
    <property type="match status" value="1"/>
</dbReference>
<dbReference type="InterPro" id="IPR036397">
    <property type="entry name" value="RNaseH_sf"/>
</dbReference>
<evidence type="ECO:0000256" key="11">
    <source>
        <dbReference type="ARBA" id="ARBA00022839"/>
    </source>
</evidence>
<comment type="catalytic activity">
    <reaction evidence="15 17">
        <text>DNA(n) + a 2'-deoxyribonucleoside 5'-triphosphate = DNA(n+1) + diphosphate</text>
        <dbReference type="Rhea" id="RHEA:22508"/>
        <dbReference type="Rhea" id="RHEA-COMP:17339"/>
        <dbReference type="Rhea" id="RHEA-COMP:17340"/>
        <dbReference type="ChEBI" id="CHEBI:33019"/>
        <dbReference type="ChEBI" id="CHEBI:61560"/>
        <dbReference type="ChEBI" id="CHEBI:173112"/>
        <dbReference type="EC" id="2.7.7.7"/>
    </reaction>
</comment>
<dbReference type="SMART" id="SM00482">
    <property type="entry name" value="POLAc"/>
    <property type="match status" value="1"/>
</dbReference>
<evidence type="ECO:0000313" key="22">
    <source>
        <dbReference type="Proteomes" id="UP000051223"/>
    </source>
</evidence>
<dbReference type="InterPro" id="IPR020045">
    <property type="entry name" value="DNA_polI_H3TH"/>
</dbReference>
<dbReference type="InterPro" id="IPR008918">
    <property type="entry name" value="HhH2"/>
</dbReference>
<dbReference type="PANTHER" id="PTHR10133">
    <property type="entry name" value="DNA POLYMERASE I"/>
    <property type="match status" value="1"/>
</dbReference>
<evidence type="ECO:0000256" key="16">
    <source>
        <dbReference type="NCBIfam" id="TIGR00593"/>
    </source>
</evidence>
<dbReference type="SUPFAM" id="SSF88723">
    <property type="entry name" value="PIN domain-like"/>
    <property type="match status" value="1"/>
</dbReference>
<comment type="subunit">
    <text evidence="2 17">Single-chain monomer with multiple functions.</text>
</comment>
<gene>
    <name evidence="17" type="primary">polA</name>
    <name evidence="21" type="ORF">FC39_GL001515</name>
</gene>
<dbReference type="Proteomes" id="UP000051223">
    <property type="component" value="Unassembled WGS sequence"/>
</dbReference>
<dbReference type="InterPro" id="IPR002298">
    <property type="entry name" value="DNA_polymerase_A"/>
</dbReference>
<dbReference type="SMART" id="SM00475">
    <property type="entry name" value="53EXOc"/>
    <property type="match status" value="1"/>
</dbReference>
<dbReference type="GO" id="GO:0003887">
    <property type="term" value="F:DNA-directed DNA polymerase activity"/>
    <property type="evidence" value="ECO:0007669"/>
    <property type="project" value="UniProtKB-UniRule"/>
</dbReference>
<dbReference type="CDD" id="cd09859">
    <property type="entry name" value="PIN_53EXO"/>
    <property type="match status" value="1"/>
</dbReference>
<dbReference type="CDD" id="cd09898">
    <property type="entry name" value="H3TH_53EXO"/>
    <property type="match status" value="1"/>
</dbReference>
<evidence type="ECO:0000313" key="21">
    <source>
        <dbReference type="EMBL" id="KRM37941.1"/>
    </source>
</evidence>
<evidence type="ECO:0000256" key="10">
    <source>
        <dbReference type="ARBA" id="ARBA00022801"/>
    </source>
</evidence>
<dbReference type="SMART" id="SM00279">
    <property type="entry name" value="HhH2"/>
    <property type="match status" value="1"/>
</dbReference>
<dbReference type="SUPFAM" id="SSF56672">
    <property type="entry name" value="DNA/RNA polymerases"/>
    <property type="match status" value="1"/>
</dbReference>
<dbReference type="Gene3D" id="3.40.50.1010">
    <property type="entry name" value="5'-nuclease"/>
    <property type="match status" value="1"/>
</dbReference>
<name>A0A0R1Y813_9LACO</name>
<evidence type="ECO:0000256" key="15">
    <source>
        <dbReference type="ARBA" id="ARBA00049244"/>
    </source>
</evidence>
<dbReference type="eggNOG" id="COG0749">
    <property type="taxonomic scope" value="Bacteria"/>
</dbReference>
<dbReference type="FunFam" id="3.40.50.1010:FF:000001">
    <property type="entry name" value="DNA polymerase I"/>
    <property type="match status" value="1"/>
</dbReference>
<dbReference type="FunFam" id="1.10.150.20:FF:000002">
    <property type="entry name" value="DNA polymerase I"/>
    <property type="match status" value="1"/>
</dbReference>
<feature type="domain" description="DNA-directed DNA polymerase family A palm" evidence="20">
    <location>
        <begin position="659"/>
        <end position="867"/>
    </location>
</feature>
<dbReference type="PRINTS" id="PR00868">
    <property type="entry name" value="DNAPOLI"/>
</dbReference>
<dbReference type="GO" id="GO:0008408">
    <property type="term" value="F:3'-5' exonuclease activity"/>
    <property type="evidence" value="ECO:0007669"/>
    <property type="project" value="InterPro"/>
</dbReference>
<evidence type="ECO:0000259" key="20">
    <source>
        <dbReference type="SMART" id="SM00482"/>
    </source>
</evidence>
<keyword evidence="12 17" id="KW-0239">DNA-directed DNA polymerase</keyword>
<dbReference type="CDD" id="cd06140">
    <property type="entry name" value="DNA_polA_I_Bacillus_like_exo"/>
    <property type="match status" value="1"/>
</dbReference>
<dbReference type="SUPFAM" id="SSF47807">
    <property type="entry name" value="5' to 3' exonuclease, C-terminal subdomain"/>
    <property type="match status" value="1"/>
</dbReference>
<accession>A0A0R1Y813</accession>
<dbReference type="InterPro" id="IPR054690">
    <property type="entry name" value="DNA_polI_exonuclease"/>
</dbReference>
<dbReference type="InterPro" id="IPR018320">
    <property type="entry name" value="DNA_polymerase_1"/>
</dbReference>
<evidence type="ECO:0000256" key="12">
    <source>
        <dbReference type="ARBA" id="ARBA00022932"/>
    </source>
</evidence>
<dbReference type="SMART" id="SM00474">
    <property type="entry name" value="35EXOc"/>
    <property type="match status" value="1"/>
</dbReference>
<dbReference type="Gene3D" id="1.10.150.20">
    <property type="entry name" value="5' to 3' exonuclease, C-terminal subdomain"/>
    <property type="match status" value="2"/>
</dbReference>
<keyword evidence="10" id="KW-0378">Hydrolase</keyword>
<dbReference type="GO" id="GO:0008409">
    <property type="term" value="F:5'-3' exonuclease activity"/>
    <property type="evidence" value="ECO:0007669"/>
    <property type="project" value="InterPro"/>
</dbReference>
<keyword evidence="22" id="KW-1185">Reference proteome</keyword>
<dbReference type="STRING" id="1423754.FC39_GL001515"/>
<protein>
    <recommendedName>
        <fullName evidence="4 16">DNA polymerase I</fullName>
        <ecNumber evidence="3 16">2.7.7.7</ecNumber>
    </recommendedName>
</protein>
<reference evidence="21 22" key="1">
    <citation type="journal article" date="2015" name="Genome Announc.">
        <title>Expanding the biotechnology potential of lactobacilli through comparative genomics of 213 strains and associated genera.</title>
        <authorList>
            <person name="Sun Z."/>
            <person name="Harris H.M."/>
            <person name="McCann A."/>
            <person name="Guo C."/>
            <person name="Argimon S."/>
            <person name="Zhang W."/>
            <person name="Yang X."/>
            <person name="Jeffery I.B."/>
            <person name="Cooney J.C."/>
            <person name="Kagawa T.F."/>
            <person name="Liu W."/>
            <person name="Song Y."/>
            <person name="Salvetti E."/>
            <person name="Wrobel A."/>
            <person name="Rasinkangas P."/>
            <person name="Parkhill J."/>
            <person name="Rea M.C."/>
            <person name="O'Sullivan O."/>
            <person name="Ritari J."/>
            <person name="Douillard F.P."/>
            <person name="Paul Ross R."/>
            <person name="Yang R."/>
            <person name="Briner A.E."/>
            <person name="Felis G.E."/>
            <person name="de Vos W.M."/>
            <person name="Barrangou R."/>
            <person name="Klaenhammer T.R."/>
            <person name="Caufield P.W."/>
            <person name="Cui Y."/>
            <person name="Zhang H."/>
            <person name="O'Toole P.W."/>
        </authorList>
    </citation>
    <scope>NUCLEOTIDE SEQUENCE [LARGE SCALE GENOMIC DNA]</scope>
    <source>
        <strain evidence="21 22">DSM 5661</strain>
    </source>
</reference>
<proteinExistence type="inferred from homology"/>
<dbReference type="SUPFAM" id="SSF53098">
    <property type="entry name" value="Ribonuclease H-like"/>
    <property type="match status" value="1"/>
</dbReference>
<evidence type="ECO:0000259" key="18">
    <source>
        <dbReference type="SMART" id="SM00474"/>
    </source>
</evidence>
<keyword evidence="14 17" id="KW-0234">DNA repair</keyword>
<dbReference type="FunFam" id="1.10.150.20:FF:000003">
    <property type="entry name" value="DNA polymerase I"/>
    <property type="match status" value="1"/>
</dbReference>
<dbReference type="PATRIC" id="fig|1423754.3.peg.1560"/>
<dbReference type="InterPro" id="IPR002562">
    <property type="entry name" value="3'-5'_exonuclease_dom"/>
</dbReference>
<keyword evidence="13 17" id="KW-0238">DNA-binding</keyword>
<comment type="similarity">
    <text evidence="1 17">Belongs to the DNA polymerase type-A family.</text>
</comment>
<dbReference type="GO" id="GO:0006261">
    <property type="term" value="P:DNA-templated DNA replication"/>
    <property type="evidence" value="ECO:0007669"/>
    <property type="project" value="UniProtKB-UniRule"/>
</dbReference>
<dbReference type="EC" id="2.7.7.7" evidence="3 16"/>
<evidence type="ECO:0000256" key="8">
    <source>
        <dbReference type="ARBA" id="ARBA00022722"/>
    </source>
</evidence>
<dbReference type="GO" id="GO:0003677">
    <property type="term" value="F:DNA binding"/>
    <property type="evidence" value="ECO:0007669"/>
    <property type="project" value="UniProtKB-UniRule"/>
</dbReference>
<keyword evidence="7 17" id="KW-0235">DNA replication</keyword>
<comment type="caution">
    <text evidence="21">The sequence shown here is derived from an EMBL/GenBank/DDBJ whole genome shotgun (WGS) entry which is preliminary data.</text>
</comment>
<dbReference type="FunFam" id="1.20.1060.10:FF:000001">
    <property type="entry name" value="DNA polymerase I"/>
    <property type="match status" value="1"/>
</dbReference>
<dbReference type="CDD" id="cd08637">
    <property type="entry name" value="DNA_pol_A_pol_I_C"/>
    <property type="match status" value="1"/>
</dbReference>
<dbReference type="eggNOG" id="COG0258">
    <property type="taxonomic scope" value="Bacteria"/>
</dbReference>
<dbReference type="EMBL" id="AZGI01000059">
    <property type="protein sequence ID" value="KRM37941.1"/>
    <property type="molecule type" value="Genomic_DNA"/>
</dbReference>
<dbReference type="Gene3D" id="3.30.70.370">
    <property type="match status" value="1"/>
</dbReference>
<dbReference type="NCBIfam" id="TIGR00593">
    <property type="entry name" value="pola"/>
    <property type="match status" value="1"/>
</dbReference>
<keyword evidence="8" id="KW-0540">Nuclease</keyword>
<evidence type="ECO:0000256" key="4">
    <source>
        <dbReference type="ARBA" id="ARBA00020311"/>
    </source>
</evidence>
<dbReference type="Pfam" id="PF22619">
    <property type="entry name" value="DNA_polI_exo1"/>
    <property type="match status" value="1"/>
</dbReference>
<keyword evidence="5 17" id="KW-0808">Transferase</keyword>
<evidence type="ECO:0000256" key="9">
    <source>
        <dbReference type="ARBA" id="ARBA00022763"/>
    </source>
</evidence>
<dbReference type="InterPro" id="IPR036279">
    <property type="entry name" value="5-3_exonuclease_C_sf"/>
</dbReference>
<dbReference type="Pfam" id="PF00476">
    <property type="entry name" value="DNA_pol_A"/>
    <property type="match status" value="1"/>
</dbReference>
<dbReference type="InterPro" id="IPR001098">
    <property type="entry name" value="DNA-dir_DNA_pol_A_palm_dom"/>
</dbReference>
<dbReference type="PANTHER" id="PTHR10133:SF27">
    <property type="entry name" value="DNA POLYMERASE NU"/>
    <property type="match status" value="1"/>
</dbReference>
<keyword evidence="9 17" id="KW-0227">DNA damage</keyword>
<keyword evidence="11" id="KW-0269">Exonuclease</keyword>
<evidence type="ECO:0000256" key="2">
    <source>
        <dbReference type="ARBA" id="ARBA00011541"/>
    </source>
</evidence>
<keyword evidence="6 17" id="KW-0548">Nucleotidyltransferase</keyword>
<dbReference type="Gene3D" id="1.20.1060.10">
    <property type="entry name" value="Taq DNA Polymerase, Chain T, domain 4"/>
    <property type="match status" value="1"/>
</dbReference>
<feature type="domain" description="5'-3' exonuclease" evidence="19">
    <location>
        <begin position="20"/>
        <end position="283"/>
    </location>
</feature>
<evidence type="ECO:0000256" key="3">
    <source>
        <dbReference type="ARBA" id="ARBA00012417"/>
    </source>
</evidence>
<dbReference type="InterPro" id="IPR043502">
    <property type="entry name" value="DNA/RNA_pol_sf"/>
</dbReference>
<dbReference type="InterPro" id="IPR020046">
    <property type="entry name" value="5-3_exonucl_a-hlix_arch_N"/>
</dbReference>
<dbReference type="Pfam" id="PF01367">
    <property type="entry name" value="5_3_exonuc"/>
    <property type="match status" value="1"/>
</dbReference>
<dbReference type="InterPro" id="IPR012337">
    <property type="entry name" value="RNaseH-like_sf"/>
</dbReference>
<dbReference type="GO" id="GO:0006302">
    <property type="term" value="P:double-strand break repair"/>
    <property type="evidence" value="ECO:0007669"/>
    <property type="project" value="TreeGrafter"/>
</dbReference>
<organism evidence="21 22">
    <name type="scientific">Lactobacillus hamsteri DSM 5661 = JCM 6256</name>
    <dbReference type="NCBI Taxonomy" id="1423754"/>
    <lineage>
        <taxon>Bacteria</taxon>
        <taxon>Bacillati</taxon>
        <taxon>Bacillota</taxon>
        <taxon>Bacilli</taxon>
        <taxon>Lactobacillales</taxon>
        <taxon>Lactobacillaceae</taxon>
        <taxon>Lactobacillus</taxon>
    </lineage>
</organism>
<evidence type="ECO:0000259" key="19">
    <source>
        <dbReference type="SMART" id="SM00475"/>
    </source>
</evidence>
<dbReference type="InterPro" id="IPR029060">
    <property type="entry name" value="PIN-like_dom_sf"/>
</dbReference>
<dbReference type="InterPro" id="IPR002421">
    <property type="entry name" value="5-3_exonuclease"/>
</dbReference>
<feature type="domain" description="3'-5' exonuclease" evidence="18">
    <location>
        <begin position="322"/>
        <end position="493"/>
    </location>
</feature>
<dbReference type="Gene3D" id="3.30.420.10">
    <property type="entry name" value="Ribonuclease H-like superfamily/Ribonuclease H"/>
    <property type="match status" value="1"/>
</dbReference>
<evidence type="ECO:0000256" key="7">
    <source>
        <dbReference type="ARBA" id="ARBA00022705"/>
    </source>
</evidence>
<evidence type="ECO:0000256" key="6">
    <source>
        <dbReference type="ARBA" id="ARBA00022695"/>
    </source>
</evidence>
<dbReference type="AlphaFoldDB" id="A0A0R1Y813"/>
<evidence type="ECO:0000256" key="17">
    <source>
        <dbReference type="RuleBase" id="RU004460"/>
    </source>
</evidence>
<evidence type="ECO:0000256" key="5">
    <source>
        <dbReference type="ARBA" id="ARBA00022679"/>
    </source>
</evidence>
<evidence type="ECO:0000256" key="13">
    <source>
        <dbReference type="ARBA" id="ARBA00023125"/>
    </source>
</evidence>
<evidence type="ECO:0000256" key="14">
    <source>
        <dbReference type="ARBA" id="ARBA00023204"/>
    </source>
</evidence>
<sequence length="903" mass="102740">MVIEHFNSFFIYRGEIMAQKKLLLIDGNSVAFRAFYALYRQLDRFTSPDGLHTNAIYTFKNMLDAILKQVDPTNILVAFDAGKVTFRTKMYKDYKGGRQKTPSELLEQMPVIREMLADLGIKSYELKNYEADDIIGTLSKMGEDAGYDVTIVTGDRDLTQLASDKVTVLITKNGVGDTEAYTPEHMKEVNGVTPTEFIDMKALMGDNSDNYPGVTKVGPKTASKLIQKYGSIENLYEHVDEMKKSKMKENLINDKDKAFLAKKLATIDRESPVEVTLDDTEIKDTDFEKLRGLYEKLGFRKFLAQLDQNTDAQSADTGAESYEYVELSQDNIHDLDDFSEKEISFYLGMLGENYHLAPFVGFALKASDKVYVSKDIALLQEMPLKGILENKTIKKNVFDLKRTYVGMHRLDVVTGGIDYDMLLASYLVNNENNSNDLGEIAHLYDEYSVKTDLEVYGKGKKQAIPEDDDLYKHLAAKVCVIDKLKPELLKRLKDHEQDDLYDEIEIPVAFVLAKMELSGMKVLPSTLIQLQNDFATRLKELEDKIYKQAGERFNLNSPKQLGHILFEKLGLPPLKKTKTGYSTSVEVLNQLKTQSPIVSEILDYRQIAKIQSTYVKGLLDVIQPDGRVHTRYLQTLTATGRLSSVDPNLQNIPTRTEEGKQIRKAFVPSTSDGYIFSCDYSQVELRVLSHVSGDEHMQEAFKTGYDIHSHTAMKIFHLDSPDEVTSLMRRHAKAVNFGIVYGISDYGLSKNLGISRKRAKEFIDNYFEQYPEIKDYMDKAVKEAREKGYAETIMHRRRYLPDIHAKNFNVRSFAERTAINSPIQGSAADIIKIAMINMQKKLEEMHLKTKMVLQVHDELIFDVPKDELETIKKIVPEVMQSAVKLDVPLIADSGWGHNWYDAK</sequence>